<keyword evidence="1 4" id="KW-0732">Signal</keyword>
<evidence type="ECO:0000256" key="2">
    <source>
        <dbReference type="ARBA" id="ARBA00023108"/>
    </source>
</evidence>
<comment type="similarity">
    <text evidence="3">Belongs to the TO family.</text>
</comment>
<gene>
    <name evidence="5" type="primary">Dmoj\GI10309</name>
    <name evidence="5" type="ORF">Dmoj_GI10309</name>
</gene>
<proteinExistence type="inferred from homology"/>
<dbReference type="KEGG" id="dmo:Dmoj_GI10309"/>
<evidence type="ECO:0000256" key="1">
    <source>
        <dbReference type="ARBA" id="ARBA00022729"/>
    </source>
</evidence>
<dbReference type="GO" id="GO:0005615">
    <property type="term" value="C:extracellular space"/>
    <property type="evidence" value="ECO:0007669"/>
    <property type="project" value="TreeGrafter"/>
</dbReference>
<dbReference type="Gene3D" id="3.15.10.30">
    <property type="entry name" value="Haemolymph juvenile hormone binding protein"/>
    <property type="match status" value="1"/>
</dbReference>
<dbReference type="Proteomes" id="UP000009192">
    <property type="component" value="Unassembled WGS sequence"/>
</dbReference>
<feature type="chain" id="PRO_5014298763" evidence="4">
    <location>
        <begin position="21"/>
        <end position="253"/>
    </location>
</feature>
<feature type="signal peptide" evidence="4">
    <location>
        <begin position="1"/>
        <end position="20"/>
    </location>
</feature>
<keyword evidence="2" id="KW-0090">Biological rhythms</keyword>
<sequence>MHTFSLLLVILLMLYKTSLGIELPDDIKKCHFGDSQCLIHTMNELIRRYPNGIPGIGLAPLNVTQLDDISIVNRPYGASVWLSFYLQNLTNQGFNNATITQVKGFNKDPSSSSMIIRAYIPRLIHKGTYNMQSRILLFRANATGSFRSEFLNFRLEILLKAIQEYRNNKRYLRIYELKPKVDLQRWIISLDSLYTENTDMTIVMNNVINENWLEFWQELEPSMLKTFELCLTLILKRVFDNVAYDDLFLPDEY</sequence>
<dbReference type="EMBL" id="CH933806">
    <property type="protein sequence ID" value="KRG01878.1"/>
    <property type="molecule type" value="Genomic_DNA"/>
</dbReference>
<evidence type="ECO:0000256" key="4">
    <source>
        <dbReference type="SAM" id="SignalP"/>
    </source>
</evidence>
<dbReference type="PANTHER" id="PTHR11008:SF32">
    <property type="entry name" value="CIRCADIAN CLOCK-CONTROLLED PROTEIN DAYWAKE-RELATED"/>
    <property type="match status" value="1"/>
</dbReference>
<dbReference type="FunCoup" id="B4KE22">
    <property type="interactions" value="84"/>
</dbReference>
<dbReference type="FunFam" id="3.15.10.30:FF:000001">
    <property type="entry name" value="Takeout-like protein 1"/>
    <property type="match status" value="1"/>
</dbReference>
<dbReference type="InterPro" id="IPR010562">
    <property type="entry name" value="Haemolymph_juvenile_hormone-bd"/>
</dbReference>
<dbReference type="Pfam" id="PF06585">
    <property type="entry name" value="JHBP"/>
    <property type="match status" value="1"/>
</dbReference>
<evidence type="ECO:0000313" key="5">
    <source>
        <dbReference type="EMBL" id="EDW16043.2"/>
    </source>
</evidence>
<evidence type="ECO:0000256" key="3">
    <source>
        <dbReference type="ARBA" id="ARBA00060902"/>
    </source>
</evidence>
<dbReference type="PANTHER" id="PTHR11008">
    <property type="entry name" value="PROTEIN TAKEOUT-LIKE PROTEIN"/>
    <property type="match status" value="1"/>
</dbReference>
<dbReference type="HOGENOM" id="CLU_069908_0_2_1"/>
<dbReference type="eggNOG" id="ENOG502TBB9">
    <property type="taxonomic scope" value="Eukaryota"/>
</dbReference>
<dbReference type="EMBL" id="CH933806">
    <property type="protein sequence ID" value="KRG01879.1"/>
    <property type="molecule type" value="Genomic_DNA"/>
</dbReference>
<evidence type="ECO:0000313" key="6">
    <source>
        <dbReference type="EMBL" id="KRG01878.1"/>
    </source>
</evidence>
<reference evidence="5 8" key="1">
    <citation type="journal article" date="2007" name="Nature">
        <title>Evolution of genes and genomes on the Drosophila phylogeny.</title>
        <authorList>
            <consortium name="Drosophila 12 Genomes Consortium"/>
            <person name="Clark A.G."/>
            <person name="Eisen M.B."/>
            <person name="Smith D.R."/>
            <person name="Bergman C.M."/>
            <person name="Oliver B."/>
            <person name="Markow T.A."/>
            <person name="Kaufman T.C."/>
            <person name="Kellis M."/>
            <person name="Gelbart W."/>
            <person name="Iyer V.N."/>
            <person name="Pollard D.A."/>
            <person name="Sackton T.B."/>
            <person name="Larracuente A.M."/>
            <person name="Singh N.D."/>
            <person name="Abad J.P."/>
            <person name="Abt D.N."/>
            <person name="Adryan B."/>
            <person name="Aguade M."/>
            <person name="Akashi H."/>
            <person name="Anderson W.W."/>
            <person name="Aquadro C.F."/>
            <person name="Ardell D.H."/>
            <person name="Arguello R."/>
            <person name="Artieri C.G."/>
            <person name="Barbash D.A."/>
            <person name="Barker D."/>
            <person name="Barsanti P."/>
            <person name="Batterham P."/>
            <person name="Batzoglou S."/>
            <person name="Begun D."/>
            <person name="Bhutkar A."/>
            <person name="Blanco E."/>
            <person name="Bosak S.A."/>
            <person name="Bradley R.K."/>
            <person name="Brand A.D."/>
            <person name="Brent M.R."/>
            <person name="Brooks A.N."/>
            <person name="Brown R.H."/>
            <person name="Butlin R.K."/>
            <person name="Caggese C."/>
            <person name="Calvi B.R."/>
            <person name="Bernardo de Carvalho A."/>
            <person name="Caspi A."/>
            <person name="Castrezana S."/>
            <person name="Celniker S.E."/>
            <person name="Chang J.L."/>
            <person name="Chapple C."/>
            <person name="Chatterji S."/>
            <person name="Chinwalla A."/>
            <person name="Civetta A."/>
            <person name="Clifton S.W."/>
            <person name="Comeron J.M."/>
            <person name="Costello J.C."/>
            <person name="Coyne J.A."/>
            <person name="Daub J."/>
            <person name="David R.G."/>
            <person name="Delcher A.L."/>
            <person name="Delehaunty K."/>
            <person name="Do C.B."/>
            <person name="Ebling H."/>
            <person name="Edwards K."/>
            <person name="Eickbush T."/>
            <person name="Evans J.D."/>
            <person name="Filipski A."/>
            <person name="Findeiss S."/>
            <person name="Freyhult E."/>
            <person name="Fulton L."/>
            <person name="Fulton R."/>
            <person name="Garcia A.C."/>
            <person name="Gardiner A."/>
            <person name="Garfield D.A."/>
            <person name="Garvin B.E."/>
            <person name="Gibson G."/>
            <person name="Gilbert D."/>
            <person name="Gnerre S."/>
            <person name="Godfrey J."/>
            <person name="Good R."/>
            <person name="Gotea V."/>
            <person name="Gravely B."/>
            <person name="Greenberg A.J."/>
            <person name="Griffiths-Jones S."/>
            <person name="Gross S."/>
            <person name="Guigo R."/>
            <person name="Gustafson E.A."/>
            <person name="Haerty W."/>
            <person name="Hahn M.W."/>
            <person name="Halligan D.L."/>
            <person name="Halpern A.L."/>
            <person name="Halter G.M."/>
            <person name="Han M.V."/>
            <person name="Heger A."/>
            <person name="Hillier L."/>
            <person name="Hinrichs A.S."/>
            <person name="Holmes I."/>
            <person name="Hoskins R.A."/>
            <person name="Hubisz M.J."/>
            <person name="Hultmark D."/>
            <person name="Huntley M.A."/>
            <person name="Jaffe D.B."/>
            <person name="Jagadeeshan S."/>
            <person name="Jeck W.R."/>
            <person name="Johnson J."/>
            <person name="Jones C.D."/>
            <person name="Jordan W.C."/>
            <person name="Karpen G.H."/>
            <person name="Kataoka E."/>
            <person name="Keightley P.D."/>
            <person name="Kheradpour P."/>
            <person name="Kirkness E.F."/>
            <person name="Koerich L.B."/>
            <person name="Kristiansen K."/>
            <person name="Kudrna D."/>
            <person name="Kulathinal R.J."/>
            <person name="Kumar S."/>
            <person name="Kwok R."/>
            <person name="Lander E."/>
            <person name="Langley C.H."/>
            <person name="Lapoint R."/>
            <person name="Lazzaro B.P."/>
            <person name="Lee S.J."/>
            <person name="Levesque L."/>
            <person name="Li R."/>
            <person name="Lin C.F."/>
            <person name="Lin M.F."/>
            <person name="Lindblad-Toh K."/>
            <person name="Llopart A."/>
            <person name="Long M."/>
            <person name="Low L."/>
            <person name="Lozovsky E."/>
            <person name="Lu J."/>
            <person name="Luo M."/>
            <person name="Machado C.A."/>
            <person name="Makalowski W."/>
            <person name="Marzo M."/>
            <person name="Matsuda M."/>
            <person name="Matzkin L."/>
            <person name="McAllister B."/>
            <person name="McBride C.S."/>
            <person name="McKernan B."/>
            <person name="McKernan K."/>
            <person name="Mendez-Lago M."/>
            <person name="Minx P."/>
            <person name="Mollenhauer M.U."/>
            <person name="Montooth K."/>
            <person name="Mount S.M."/>
            <person name="Mu X."/>
            <person name="Myers E."/>
            <person name="Negre B."/>
            <person name="Newfeld S."/>
            <person name="Nielsen R."/>
            <person name="Noor M.A."/>
            <person name="O'Grady P."/>
            <person name="Pachter L."/>
            <person name="Papaceit M."/>
            <person name="Parisi M.J."/>
            <person name="Parisi M."/>
            <person name="Parts L."/>
            <person name="Pedersen J.S."/>
            <person name="Pesole G."/>
            <person name="Phillippy A.M."/>
            <person name="Ponting C.P."/>
            <person name="Pop M."/>
            <person name="Porcelli D."/>
            <person name="Powell J.R."/>
            <person name="Prohaska S."/>
            <person name="Pruitt K."/>
            <person name="Puig M."/>
            <person name="Quesneville H."/>
            <person name="Ram K.R."/>
            <person name="Rand D."/>
            <person name="Rasmussen M.D."/>
            <person name="Reed L.K."/>
            <person name="Reenan R."/>
            <person name="Reily A."/>
            <person name="Remington K.A."/>
            <person name="Rieger T.T."/>
            <person name="Ritchie M.G."/>
            <person name="Robin C."/>
            <person name="Rogers Y.H."/>
            <person name="Rohde C."/>
            <person name="Rozas J."/>
            <person name="Rubenfield M.J."/>
            <person name="Ruiz A."/>
            <person name="Russo S."/>
            <person name="Salzberg S.L."/>
            <person name="Sanchez-Gracia A."/>
            <person name="Saranga D.J."/>
            <person name="Sato H."/>
            <person name="Schaeffer S.W."/>
            <person name="Schatz M.C."/>
            <person name="Schlenke T."/>
            <person name="Schwartz R."/>
            <person name="Segarra C."/>
            <person name="Singh R.S."/>
            <person name="Sirot L."/>
            <person name="Sirota M."/>
            <person name="Sisneros N.B."/>
            <person name="Smith C.D."/>
            <person name="Smith T.F."/>
            <person name="Spieth J."/>
            <person name="Stage D.E."/>
            <person name="Stark A."/>
            <person name="Stephan W."/>
            <person name="Strausberg R.L."/>
            <person name="Strempel S."/>
            <person name="Sturgill D."/>
            <person name="Sutton G."/>
            <person name="Sutton G.G."/>
            <person name="Tao W."/>
            <person name="Teichmann S."/>
            <person name="Tobari Y.N."/>
            <person name="Tomimura Y."/>
            <person name="Tsolas J.M."/>
            <person name="Valente V.L."/>
            <person name="Venter E."/>
            <person name="Venter J.C."/>
            <person name="Vicario S."/>
            <person name="Vieira F.G."/>
            <person name="Vilella A.J."/>
            <person name="Villasante A."/>
            <person name="Walenz B."/>
            <person name="Wang J."/>
            <person name="Wasserman M."/>
            <person name="Watts T."/>
            <person name="Wilson D."/>
            <person name="Wilson R.K."/>
            <person name="Wing R.A."/>
            <person name="Wolfner M.F."/>
            <person name="Wong A."/>
            <person name="Wong G.K."/>
            <person name="Wu C.I."/>
            <person name="Wu G."/>
            <person name="Yamamoto D."/>
            <person name="Yang H.P."/>
            <person name="Yang S.P."/>
            <person name="Yorke J.A."/>
            <person name="Yoshida K."/>
            <person name="Zdobnov E."/>
            <person name="Zhang P."/>
            <person name="Zhang Y."/>
            <person name="Zimin A.V."/>
            <person name="Baldwin J."/>
            <person name="Abdouelleil A."/>
            <person name="Abdulkadir J."/>
            <person name="Abebe A."/>
            <person name="Abera B."/>
            <person name="Abreu J."/>
            <person name="Acer S.C."/>
            <person name="Aftuck L."/>
            <person name="Alexander A."/>
            <person name="An P."/>
            <person name="Anderson E."/>
            <person name="Anderson S."/>
            <person name="Arachi H."/>
            <person name="Azer M."/>
            <person name="Bachantsang P."/>
            <person name="Barry A."/>
            <person name="Bayul T."/>
            <person name="Berlin A."/>
            <person name="Bessette D."/>
            <person name="Bloom T."/>
            <person name="Blye J."/>
            <person name="Boguslavskiy L."/>
            <person name="Bonnet C."/>
            <person name="Boukhgalter B."/>
            <person name="Bourzgui I."/>
            <person name="Brown A."/>
            <person name="Cahill P."/>
            <person name="Channer S."/>
            <person name="Cheshatsang Y."/>
            <person name="Chuda L."/>
            <person name="Citroen M."/>
            <person name="Collymore A."/>
            <person name="Cooke P."/>
            <person name="Costello M."/>
            <person name="D'Aco K."/>
            <person name="Daza R."/>
            <person name="De Haan G."/>
            <person name="DeGray S."/>
            <person name="DeMaso C."/>
            <person name="Dhargay N."/>
            <person name="Dooley K."/>
            <person name="Dooley E."/>
            <person name="Doricent M."/>
            <person name="Dorje P."/>
            <person name="Dorjee K."/>
            <person name="Dupes A."/>
            <person name="Elong R."/>
            <person name="Falk J."/>
            <person name="Farina A."/>
            <person name="Faro S."/>
            <person name="Ferguson D."/>
            <person name="Fisher S."/>
            <person name="Foley C.D."/>
            <person name="Franke A."/>
            <person name="Friedrich D."/>
            <person name="Gadbois L."/>
            <person name="Gearin G."/>
            <person name="Gearin C.R."/>
            <person name="Giannoukos G."/>
            <person name="Goode T."/>
            <person name="Graham J."/>
            <person name="Grandbois E."/>
            <person name="Grewal S."/>
            <person name="Gyaltsen K."/>
            <person name="Hafez N."/>
            <person name="Hagos B."/>
            <person name="Hall J."/>
            <person name="Henson C."/>
            <person name="Hollinger A."/>
            <person name="Honan T."/>
            <person name="Huard M.D."/>
            <person name="Hughes L."/>
            <person name="Hurhula B."/>
            <person name="Husby M.E."/>
            <person name="Kamat A."/>
            <person name="Kanga B."/>
            <person name="Kashin S."/>
            <person name="Khazanovich D."/>
            <person name="Kisner P."/>
            <person name="Lance K."/>
            <person name="Lara M."/>
            <person name="Lee W."/>
            <person name="Lennon N."/>
            <person name="Letendre F."/>
            <person name="LeVine R."/>
            <person name="Lipovsky A."/>
            <person name="Liu X."/>
            <person name="Liu J."/>
            <person name="Liu S."/>
            <person name="Lokyitsang T."/>
            <person name="Lokyitsang Y."/>
            <person name="Lubonja R."/>
            <person name="Lui A."/>
            <person name="MacDonald P."/>
            <person name="Magnisalis V."/>
            <person name="Maru K."/>
            <person name="Matthews C."/>
            <person name="McCusker W."/>
            <person name="McDonough S."/>
            <person name="Mehta T."/>
            <person name="Meldrim J."/>
            <person name="Meneus L."/>
            <person name="Mihai O."/>
            <person name="Mihalev A."/>
            <person name="Mihova T."/>
            <person name="Mittelman R."/>
            <person name="Mlenga V."/>
            <person name="Montmayeur A."/>
            <person name="Mulrain L."/>
            <person name="Navidi A."/>
            <person name="Naylor J."/>
            <person name="Negash T."/>
            <person name="Nguyen T."/>
            <person name="Nguyen N."/>
            <person name="Nicol R."/>
            <person name="Norbu C."/>
            <person name="Norbu N."/>
            <person name="Novod N."/>
            <person name="O'Neill B."/>
            <person name="Osman S."/>
            <person name="Markiewicz E."/>
            <person name="Oyono O.L."/>
            <person name="Patti C."/>
            <person name="Phunkhang P."/>
            <person name="Pierre F."/>
            <person name="Priest M."/>
            <person name="Raghuraman S."/>
            <person name="Rege F."/>
            <person name="Reyes R."/>
            <person name="Rise C."/>
            <person name="Rogov P."/>
            <person name="Ross K."/>
            <person name="Ryan E."/>
            <person name="Settipalli S."/>
            <person name="Shea T."/>
            <person name="Sherpa N."/>
            <person name="Shi L."/>
            <person name="Shih D."/>
            <person name="Sparrow T."/>
            <person name="Spaulding J."/>
            <person name="Stalker J."/>
            <person name="Stange-Thomann N."/>
            <person name="Stavropoulos S."/>
            <person name="Stone C."/>
            <person name="Strader C."/>
            <person name="Tesfaye S."/>
            <person name="Thomson T."/>
            <person name="Thoulutsang Y."/>
            <person name="Thoulutsang D."/>
            <person name="Topham K."/>
            <person name="Topping I."/>
            <person name="Tsamla T."/>
            <person name="Vassiliev H."/>
            <person name="Vo A."/>
            <person name="Wangchuk T."/>
            <person name="Wangdi T."/>
            <person name="Weiand M."/>
            <person name="Wilkinson J."/>
            <person name="Wilson A."/>
            <person name="Yadav S."/>
            <person name="Young G."/>
            <person name="Yu Q."/>
            <person name="Zembek L."/>
            <person name="Zhong D."/>
            <person name="Zimmer A."/>
            <person name="Zwirko Z."/>
            <person name="Jaffe D.B."/>
            <person name="Alvarez P."/>
            <person name="Brockman W."/>
            <person name="Butler J."/>
            <person name="Chin C."/>
            <person name="Gnerre S."/>
            <person name="Grabherr M."/>
            <person name="Kleber M."/>
            <person name="Mauceli E."/>
            <person name="MacCallum I."/>
        </authorList>
    </citation>
    <scope>NUCLEOTIDE SEQUENCE [LARGE SCALE GENOMIC DNA]</scope>
    <source>
        <strain evidence="5">TSC#15081-1352.22</strain>
        <strain evidence="8">Tucson 15081-1352.22</strain>
    </source>
</reference>
<evidence type="ECO:0000313" key="8">
    <source>
        <dbReference type="Proteomes" id="UP000009192"/>
    </source>
</evidence>
<dbReference type="GO" id="GO:0007623">
    <property type="term" value="P:circadian rhythm"/>
    <property type="evidence" value="ECO:0007669"/>
    <property type="project" value="UniProtKB-ARBA"/>
</dbReference>
<dbReference type="SMART" id="SM00700">
    <property type="entry name" value="JHBP"/>
    <property type="match status" value="1"/>
</dbReference>
<accession>B4KE22</accession>
<keyword evidence="8" id="KW-1185">Reference proteome</keyword>
<reference evidence="5" key="2">
    <citation type="journal article" date="2008" name="Bioinformatics">
        <title>Assembly reconciliation.</title>
        <authorList>
            <person name="Zimin A.V."/>
            <person name="Smith D.R."/>
            <person name="Sutton G."/>
            <person name="Yorke J.A."/>
        </authorList>
    </citation>
    <scope>NUCLEOTIDE SEQUENCE</scope>
    <source>
        <strain evidence="5">TSC#15081-1352.22</strain>
    </source>
</reference>
<organism evidence="5 8">
    <name type="scientific">Drosophila mojavensis</name>
    <name type="common">Fruit fly</name>
    <dbReference type="NCBI Taxonomy" id="7230"/>
    <lineage>
        <taxon>Eukaryota</taxon>
        <taxon>Metazoa</taxon>
        <taxon>Ecdysozoa</taxon>
        <taxon>Arthropoda</taxon>
        <taxon>Hexapoda</taxon>
        <taxon>Insecta</taxon>
        <taxon>Pterygota</taxon>
        <taxon>Neoptera</taxon>
        <taxon>Endopterygota</taxon>
        <taxon>Diptera</taxon>
        <taxon>Brachycera</taxon>
        <taxon>Muscomorpha</taxon>
        <taxon>Ephydroidea</taxon>
        <taxon>Drosophilidae</taxon>
        <taxon>Drosophila</taxon>
    </lineage>
</organism>
<dbReference type="EMBL" id="CH933806">
    <property type="protein sequence ID" value="EDW16043.2"/>
    <property type="molecule type" value="Genomic_DNA"/>
</dbReference>
<dbReference type="OrthoDB" id="8190514at2759"/>
<dbReference type="InterPro" id="IPR038606">
    <property type="entry name" value="To_sf"/>
</dbReference>
<dbReference type="AlphaFoldDB" id="B4KE22"/>
<dbReference type="SMR" id="B4KE22"/>
<dbReference type="InParanoid" id="B4KE22"/>
<evidence type="ECO:0000313" key="7">
    <source>
        <dbReference type="EMBL" id="KRG01879.1"/>
    </source>
</evidence>
<reference evidence="5" key="3">
    <citation type="submission" date="2008-06" db="EMBL/GenBank/DDBJ databases">
        <authorList>
            <consortium name="FlyBase"/>
        </authorList>
    </citation>
    <scope>NUCLEOTIDE SEQUENCE</scope>
    <source>
        <strain evidence="5">TSC#15081-1352.22</strain>
    </source>
</reference>
<name>B4KE22_DROMO</name>
<protein>
    <submittedName>
        <fullName evidence="5">Uncharacterized protein, isoform A</fullName>
    </submittedName>
    <submittedName>
        <fullName evidence="6">Uncharacterized protein, isoform B</fullName>
    </submittedName>
    <submittedName>
        <fullName evidence="7">Uncharacterized protein, isoform C</fullName>
    </submittedName>
</protein>